<dbReference type="Proteomes" id="UP000058660">
    <property type="component" value="Chromosome"/>
</dbReference>
<gene>
    <name evidence="1" type="ORF">TO73_0805</name>
</gene>
<dbReference type="EMBL" id="CP010822">
    <property type="protein sequence ID" value="ALJ90653.1"/>
    <property type="molecule type" value="Genomic_DNA"/>
</dbReference>
<proteinExistence type="predicted"/>
<dbReference type="RefSeq" id="WP_003048403.1">
    <property type="nucleotide sequence ID" value="NZ_CP010822.1"/>
</dbReference>
<evidence type="ECO:0000313" key="2">
    <source>
        <dbReference type="Proteomes" id="UP000058660"/>
    </source>
</evidence>
<accession>A0ABM5VKK1</accession>
<keyword evidence="2" id="KW-1185">Reference proteome</keyword>
<protein>
    <submittedName>
        <fullName evidence="1">Uncharacterized protein</fullName>
    </submittedName>
</protein>
<evidence type="ECO:0000313" key="1">
    <source>
        <dbReference type="EMBL" id="ALJ90653.1"/>
    </source>
</evidence>
<organism evidence="1 2">
    <name type="scientific">Thermus aquaticus (strain ATCC BAA-2747 / Y51MC23)</name>
    <dbReference type="NCBI Taxonomy" id="498848"/>
    <lineage>
        <taxon>Bacteria</taxon>
        <taxon>Thermotogati</taxon>
        <taxon>Deinococcota</taxon>
        <taxon>Deinococci</taxon>
        <taxon>Thermales</taxon>
        <taxon>Thermaceae</taxon>
        <taxon>Thermus</taxon>
    </lineage>
</organism>
<reference evidence="2" key="1">
    <citation type="journal article" date="2015" name="PLoS ONE">
        <title>Complete Genome Sequence of Thermus aquaticus Y51MC23.</title>
        <authorList>
            <person name="Brumm P.J."/>
            <person name="Monsma S."/>
            <person name="Keough B."/>
            <person name="Jasinovica S."/>
            <person name="Ferguson E."/>
            <person name="Schoenfeld T."/>
            <person name="Lodes M."/>
            <person name="Mead D.A."/>
        </authorList>
    </citation>
    <scope>NUCLEOTIDE SEQUENCE [LARGE SCALE GENOMIC DNA]</scope>
    <source>
        <strain evidence="2">BAA-2747 / Y51MC23</strain>
    </source>
</reference>
<name>A0ABM5VKK1_THEA5</name>
<sequence>MRWLWRLLRLMGDVKALSRGRLPKRLAWRWAKRTLRRAGRRRGWW</sequence>